<dbReference type="OMA" id="EWPKPRG"/>
<dbReference type="InterPro" id="IPR001461">
    <property type="entry name" value="Aspartic_peptidase_A1"/>
</dbReference>
<dbReference type="PANTHER" id="PTHR47966:SF39">
    <property type="entry name" value="EUKARYOTIC ASPARTYL PROTEASE FAMILY PROTEIN"/>
    <property type="match status" value="1"/>
</dbReference>
<dbReference type="InterPro" id="IPR033121">
    <property type="entry name" value="PEPTIDASE_A1"/>
</dbReference>
<feature type="signal peptide" evidence="7">
    <location>
        <begin position="1"/>
        <end position="16"/>
    </location>
</feature>
<comment type="similarity">
    <text evidence="1 6">Belongs to the peptidase A1 family.</text>
</comment>
<keyword evidence="2 6" id="KW-0645">Protease</keyword>
<dbReference type="CDD" id="cd05471">
    <property type="entry name" value="pepsin_like"/>
    <property type="match status" value="1"/>
</dbReference>
<keyword evidence="3 6" id="KW-0064">Aspartyl protease</keyword>
<organism evidence="9 10">
    <name type="scientific">Arabis alpina</name>
    <name type="common">Alpine rock-cress</name>
    <dbReference type="NCBI Taxonomy" id="50452"/>
    <lineage>
        <taxon>Eukaryota</taxon>
        <taxon>Viridiplantae</taxon>
        <taxon>Streptophyta</taxon>
        <taxon>Embryophyta</taxon>
        <taxon>Tracheophyta</taxon>
        <taxon>Spermatophyta</taxon>
        <taxon>Magnoliopsida</taxon>
        <taxon>eudicotyledons</taxon>
        <taxon>Gunneridae</taxon>
        <taxon>Pentapetalae</taxon>
        <taxon>rosids</taxon>
        <taxon>malvids</taxon>
        <taxon>Brassicales</taxon>
        <taxon>Brassicaceae</taxon>
        <taxon>Arabideae</taxon>
        <taxon>Arabis</taxon>
    </lineage>
</organism>
<dbReference type="eggNOG" id="KOG1339">
    <property type="taxonomic scope" value="Eukaryota"/>
</dbReference>
<dbReference type="InterPro" id="IPR034164">
    <property type="entry name" value="Pepsin-like_dom"/>
</dbReference>
<dbReference type="PROSITE" id="PS00141">
    <property type="entry name" value="ASP_PROTEASE"/>
    <property type="match status" value="1"/>
</dbReference>
<feature type="domain" description="Peptidase A1" evidence="8">
    <location>
        <begin position="44"/>
        <end position="257"/>
    </location>
</feature>
<evidence type="ECO:0000313" key="9">
    <source>
        <dbReference type="EMBL" id="KFK28752.1"/>
    </source>
</evidence>
<gene>
    <name evidence="9" type="ordered locus">AALP_Aa7g042100</name>
</gene>
<dbReference type="PRINTS" id="PR00792">
    <property type="entry name" value="PEPSIN"/>
</dbReference>
<proteinExistence type="inferred from homology"/>
<dbReference type="PROSITE" id="PS51767">
    <property type="entry name" value="PEPTIDASE_A1"/>
    <property type="match status" value="1"/>
</dbReference>
<keyword evidence="10" id="KW-1185">Reference proteome</keyword>
<dbReference type="EMBL" id="CM002875">
    <property type="protein sequence ID" value="KFK28752.1"/>
    <property type="molecule type" value="Genomic_DNA"/>
</dbReference>
<keyword evidence="5" id="KW-0865">Zymogen</keyword>
<evidence type="ECO:0000256" key="2">
    <source>
        <dbReference type="ARBA" id="ARBA00022670"/>
    </source>
</evidence>
<reference evidence="10" key="1">
    <citation type="journal article" date="2015" name="Nat. Plants">
        <title>Genome expansion of Arabis alpina linked with retrotransposition and reduced symmetric DNA methylation.</title>
        <authorList>
            <person name="Willing E.M."/>
            <person name="Rawat V."/>
            <person name="Mandakova T."/>
            <person name="Maumus F."/>
            <person name="James G.V."/>
            <person name="Nordstroem K.J."/>
            <person name="Becker C."/>
            <person name="Warthmann N."/>
            <person name="Chica C."/>
            <person name="Szarzynska B."/>
            <person name="Zytnicki M."/>
            <person name="Albani M.C."/>
            <person name="Kiefer C."/>
            <person name="Bergonzi S."/>
            <person name="Castaings L."/>
            <person name="Mateos J.L."/>
            <person name="Berns M.C."/>
            <person name="Bujdoso N."/>
            <person name="Piofczyk T."/>
            <person name="de Lorenzo L."/>
            <person name="Barrero-Sicilia C."/>
            <person name="Mateos I."/>
            <person name="Piednoel M."/>
            <person name="Hagmann J."/>
            <person name="Chen-Min-Tao R."/>
            <person name="Iglesias-Fernandez R."/>
            <person name="Schuster S.C."/>
            <person name="Alonso-Blanco C."/>
            <person name="Roudier F."/>
            <person name="Carbonero P."/>
            <person name="Paz-Ares J."/>
            <person name="Davis S.J."/>
            <person name="Pecinka A."/>
            <person name="Quesneville H."/>
            <person name="Colot V."/>
            <person name="Lysak M.A."/>
            <person name="Weigel D."/>
            <person name="Coupland G."/>
            <person name="Schneeberger K."/>
        </authorList>
    </citation>
    <scope>NUCLEOTIDE SEQUENCE [LARGE SCALE GENOMIC DNA]</scope>
    <source>
        <strain evidence="10">cv. Pajares</strain>
    </source>
</reference>
<dbReference type="AlphaFoldDB" id="A0A087GFV0"/>
<evidence type="ECO:0000256" key="4">
    <source>
        <dbReference type="ARBA" id="ARBA00022801"/>
    </source>
</evidence>
<sequence length="257" mass="27810">MMKLYVLVLLLSAVSGKALVRITLNSTEIIPDGVRLTNDDGRRYIGTIELGTPGQAFTVIFDSGSSDLWVPGPKWVSTKPRQKFDSSKSSSFYYNGSDVNLYYGSGSLTGILHAETVKIGDITITNQFFVEAVRSPIGDRLREIRFDGILGLGTDAVSRTPTVWTTMMTEGKVEKNMYSIWLRPSSIEADDGGEIVFGGLVAEQFIGEHTYLDLDTTGSAPPIFPFGPISVDGLDICTANCYAAADSGPLTLPFVSI</sequence>
<dbReference type="Pfam" id="PF00026">
    <property type="entry name" value="Asp"/>
    <property type="match status" value="1"/>
</dbReference>
<keyword evidence="7" id="KW-0732">Signal</keyword>
<dbReference type="Proteomes" id="UP000029120">
    <property type="component" value="Chromosome 7"/>
</dbReference>
<evidence type="ECO:0000256" key="6">
    <source>
        <dbReference type="RuleBase" id="RU000454"/>
    </source>
</evidence>
<keyword evidence="4 6" id="KW-0378">Hydrolase</keyword>
<evidence type="ECO:0000256" key="1">
    <source>
        <dbReference type="ARBA" id="ARBA00007447"/>
    </source>
</evidence>
<dbReference type="Gene3D" id="2.40.70.10">
    <property type="entry name" value="Acid Proteases"/>
    <property type="match status" value="2"/>
</dbReference>
<dbReference type="GO" id="GO:0004190">
    <property type="term" value="F:aspartic-type endopeptidase activity"/>
    <property type="evidence" value="ECO:0007669"/>
    <property type="project" value="UniProtKB-KW"/>
</dbReference>
<name>A0A087GFV0_ARAAL</name>
<protein>
    <recommendedName>
        <fullName evidence="8">Peptidase A1 domain-containing protein</fullName>
    </recommendedName>
</protein>
<evidence type="ECO:0000256" key="5">
    <source>
        <dbReference type="ARBA" id="ARBA00023145"/>
    </source>
</evidence>
<evidence type="ECO:0000259" key="8">
    <source>
        <dbReference type="PROSITE" id="PS51767"/>
    </source>
</evidence>
<evidence type="ECO:0000313" key="10">
    <source>
        <dbReference type="Proteomes" id="UP000029120"/>
    </source>
</evidence>
<evidence type="ECO:0000256" key="7">
    <source>
        <dbReference type="SAM" id="SignalP"/>
    </source>
</evidence>
<feature type="chain" id="PRO_5001822057" description="Peptidase A1 domain-containing protein" evidence="7">
    <location>
        <begin position="17"/>
        <end position="257"/>
    </location>
</feature>
<dbReference type="PANTHER" id="PTHR47966">
    <property type="entry name" value="BETA-SITE APP-CLEAVING ENZYME, ISOFORM A-RELATED"/>
    <property type="match status" value="1"/>
</dbReference>
<dbReference type="InterPro" id="IPR021109">
    <property type="entry name" value="Peptidase_aspartic_dom_sf"/>
</dbReference>
<evidence type="ECO:0000256" key="3">
    <source>
        <dbReference type="ARBA" id="ARBA00022750"/>
    </source>
</evidence>
<accession>A0A087GFV0</accession>
<dbReference type="Gramene" id="KFK28752">
    <property type="protein sequence ID" value="KFK28752"/>
    <property type="gene ID" value="AALP_AA7G042100"/>
</dbReference>
<dbReference type="SUPFAM" id="SSF50630">
    <property type="entry name" value="Acid proteases"/>
    <property type="match status" value="1"/>
</dbReference>
<dbReference type="FunFam" id="2.40.70.10:FF:000115">
    <property type="entry name" value="Lysosomal aspartic protease"/>
    <property type="match status" value="1"/>
</dbReference>
<dbReference type="InterPro" id="IPR001969">
    <property type="entry name" value="Aspartic_peptidase_AS"/>
</dbReference>
<dbReference type="OrthoDB" id="1058388at2759"/>
<dbReference type="GO" id="GO:0006508">
    <property type="term" value="P:proteolysis"/>
    <property type="evidence" value="ECO:0007669"/>
    <property type="project" value="UniProtKB-KW"/>
</dbReference>